<proteinExistence type="predicted"/>
<keyword evidence="2" id="KW-1185">Reference proteome</keyword>
<evidence type="ECO:0000313" key="1">
    <source>
        <dbReference type="EMBL" id="CAL1377838.1"/>
    </source>
</evidence>
<dbReference type="EMBL" id="OZ034816">
    <property type="protein sequence ID" value="CAL1377838.1"/>
    <property type="molecule type" value="Genomic_DNA"/>
</dbReference>
<name>A0AAV2DW34_9ROSI</name>
<dbReference type="AlphaFoldDB" id="A0AAV2DW34"/>
<organism evidence="1 2">
    <name type="scientific">Linum trigynum</name>
    <dbReference type="NCBI Taxonomy" id="586398"/>
    <lineage>
        <taxon>Eukaryota</taxon>
        <taxon>Viridiplantae</taxon>
        <taxon>Streptophyta</taxon>
        <taxon>Embryophyta</taxon>
        <taxon>Tracheophyta</taxon>
        <taxon>Spermatophyta</taxon>
        <taxon>Magnoliopsida</taxon>
        <taxon>eudicotyledons</taxon>
        <taxon>Gunneridae</taxon>
        <taxon>Pentapetalae</taxon>
        <taxon>rosids</taxon>
        <taxon>fabids</taxon>
        <taxon>Malpighiales</taxon>
        <taxon>Linaceae</taxon>
        <taxon>Linum</taxon>
    </lineage>
</organism>
<protein>
    <submittedName>
        <fullName evidence="1">Uncharacterized protein</fullName>
    </submittedName>
</protein>
<evidence type="ECO:0000313" key="2">
    <source>
        <dbReference type="Proteomes" id="UP001497516"/>
    </source>
</evidence>
<sequence>MLALVVPCSPPSLSSSESGIRIAAFTAAFYSSSPTARRLHSSSPTAWRGSPSSLLASCVERIEGRKRIEERGVSAVRTEKKSVIGFTKPVVPVINTQIK</sequence>
<reference evidence="1 2" key="1">
    <citation type="submission" date="2024-04" db="EMBL/GenBank/DDBJ databases">
        <authorList>
            <person name="Fracassetti M."/>
        </authorList>
    </citation>
    <scope>NUCLEOTIDE SEQUENCE [LARGE SCALE GENOMIC DNA]</scope>
</reference>
<gene>
    <name evidence="1" type="ORF">LTRI10_LOCUS19460</name>
</gene>
<accession>A0AAV2DW34</accession>
<dbReference type="Proteomes" id="UP001497516">
    <property type="component" value="Chromosome 3"/>
</dbReference>